<evidence type="ECO:0000256" key="1">
    <source>
        <dbReference type="ARBA" id="ARBA00022475"/>
    </source>
</evidence>
<keyword evidence="8" id="KW-1185">Reference proteome</keyword>
<accession>A0A926IL09</accession>
<proteinExistence type="predicted"/>
<evidence type="ECO:0000256" key="2">
    <source>
        <dbReference type="ARBA" id="ARBA00022729"/>
    </source>
</evidence>
<feature type="signal peptide" evidence="6">
    <location>
        <begin position="1"/>
        <end position="22"/>
    </location>
</feature>
<dbReference type="SUPFAM" id="SSF53850">
    <property type="entry name" value="Periplasmic binding protein-like II"/>
    <property type="match status" value="1"/>
</dbReference>
<evidence type="ECO:0000313" key="8">
    <source>
        <dbReference type="Proteomes" id="UP000601171"/>
    </source>
</evidence>
<reference evidence="7" key="1">
    <citation type="submission" date="2020-08" db="EMBL/GenBank/DDBJ databases">
        <title>Genome public.</title>
        <authorList>
            <person name="Liu C."/>
            <person name="Sun Q."/>
        </authorList>
    </citation>
    <scope>NUCLEOTIDE SEQUENCE</scope>
    <source>
        <strain evidence="7">BX21</strain>
    </source>
</reference>
<evidence type="ECO:0000256" key="6">
    <source>
        <dbReference type="SAM" id="SignalP"/>
    </source>
</evidence>
<gene>
    <name evidence="7" type="ORF">H8707_12665</name>
</gene>
<dbReference type="AlphaFoldDB" id="A0A926IL09"/>
<keyword evidence="3" id="KW-0472">Membrane</keyword>
<dbReference type="Proteomes" id="UP000601171">
    <property type="component" value="Unassembled WGS sequence"/>
</dbReference>
<organism evidence="7 8">
    <name type="scientific">Paratissierella segnis</name>
    <dbReference type="NCBI Taxonomy" id="2763679"/>
    <lineage>
        <taxon>Bacteria</taxon>
        <taxon>Bacillati</taxon>
        <taxon>Bacillota</taxon>
        <taxon>Tissierellia</taxon>
        <taxon>Tissierellales</taxon>
        <taxon>Tissierellaceae</taxon>
        <taxon>Paratissierella</taxon>
    </lineage>
</organism>
<evidence type="ECO:0000313" key="7">
    <source>
        <dbReference type="EMBL" id="MBC8589066.1"/>
    </source>
</evidence>
<dbReference type="Pfam" id="PF01547">
    <property type="entry name" value="SBP_bac_1"/>
    <property type="match status" value="1"/>
</dbReference>
<evidence type="ECO:0000256" key="4">
    <source>
        <dbReference type="ARBA" id="ARBA00023139"/>
    </source>
</evidence>
<sequence length="451" mass="52207">MKRILVLLMCVLITLSGCTQNSKDVIDHADEVTQTEKADKKIEGEITVSLLDEMEFVDIAAEKFMDKYPNTNINVETFRETEFIETTDGAVMSVAPTEEFSTESYLQQLNTKIMSGKAADVIFTNPLPMIKYREMGVFEDLTDYIDEKGIDEENYFMNIINLGKSEKGQFEMPLSVYFDIISFDNELVDDSGIKPNENLKSISYSDALKIAIDLVDNTNRDNTYLSIGRAYEVAYQLVEENLEDFIDFDKKKSYFDKKEFIDILEYAKKLDQEGYFDKGTIDFYNMEYHFAYDIDFPSQAAAFTLYDDSISYQSMPICNKNGKVMARMGSAFGINSQSENKDLAWEFIYFLMSEEVQSMPSFYTTGINKGSFDASAGRYAEMMNSDEFSFEISDYKNLLRTWYEQVEVNRFADYNLSNIIYEEMYNYFEDVCTAEEASKNIQDRVDKYFNE</sequence>
<dbReference type="EMBL" id="JACRTG010000030">
    <property type="protein sequence ID" value="MBC8589066.1"/>
    <property type="molecule type" value="Genomic_DNA"/>
</dbReference>
<evidence type="ECO:0000256" key="5">
    <source>
        <dbReference type="ARBA" id="ARBA00023288"/>
    </source>
</evidence>
<dbReference type="PANTHER" id="PTHR43649">
    <property type="entry name" value="ARABINOSE-BINDING PROTEIN-RELATED"/>
    <property type="match status" value="1"/>
</dbReference>
<keyword evidence="5" id="KW-0449">Lipoprotein</keyword>
<dbReference type="InterPro" id="IPR006059">
    <property type="entry name" value="SBP"/>
</dbReference>
<comment type="caution">
    <text evidence="7">The sequence shown here is derived from an EMBL/GenBank/DDBJ whole genome shotgun (WGS) entry which is preliminary data.</text>
</comment>
<dbReference type="RefSeq" id="WP_262430529.1">
    <property type="nucleotide sequence ID" value="NZ_JACRTG010000030.1"/>
</dbReference>
<protein>
    <submittedName>
        <fullName evidence="7">Extracellular solute-binding protein</fullName>
    </submittedName>
</protein>
<feature type="chain" id="PRO_5036771057" evidence="6">
    <location>
        <begin position="23"/>
        <end position="451"/>
    </location>
</feature>
<keyword evidence="1" id="KW-1003">Cell membrane</keyword>
<dbReference type="InterPro" id="IPR050490">
    <property type="entry name" value="Bact_solute-bd_prot1"/>
</dbReference>
<dbReference type="PANTHER" id="PTHR43649:SF33">
    <property type="entry name" value="POLYGALACTURONAN_RHAMNOGALACTURONAN-BINDING PROTEIN YTCQ"/>
    <property type="match status" value="1"/>
</dbReference>
<dbReference type="Gene3D" id="3.40.190.10">
    <property type="entry name" value="Periplasmic binding protein-like II"/>
    <property type="match status" value="1"/>
</dbReference>
<keyword evidence="4" id="KW-0564">Palmitate</keyword>
<dbReference type="PROSITE" id="PS51257">
    <property type="entry name" value="PROKAR_LIPOPROTEIN"/>
    <property type="match status" value="1"/>
</dbReference>
<evidence type="ECO:0000256" key="3">
    <source>
        <dbReference type="ARBA" id="ARBA00023136"/>
    </source>
</evidence>
<name>A0A926IL09_9FIRM</name>
<keyword evidence="2 6" id="KW-0732">Signal</keyword>